<comment type="caution">
    <text evidence="3">The sequence shown here is derived from an EMBL/GenBank/DDBJ whole genome shotgun (WGS) entry which is preliminary data.</text>
</comment>
<dbReference type="Gene3D" id="2.40.10.10">
    <property type="entry name" value="Trypsin-like serine proteases"/>
    <property type="match status" value="1"/>
</dbReference>
<evidence type="ECO:0000256" key="2">
    <source>
        <dbReference type="SAM" id="SignalP"/>
    </source>
</evidence>
<dbReference type="RefSeq" id="WP_369285376.1">
    <property type="nucleotide sequence ID" value="NZ_JBFTEG010000001.1"/>
</dbReference>
<dbReference type="SUPFAM" id="SSF50494">
    <property type="entry name" value="Trypsin-like serine proteases"/>
    <property type="match status" value="1"/>
</dbReference>
<protein>
    <recommendedName>
        <fullName evidence="5">Trypsin-like peptidase domain-containing protein</fullName>
    </recommendedName>
</protein>
<keyword evidence="2" id="KW-0732">Signal</keyword>
<accession>A0ABV3YMB9</accession>
<feature type="signal peptide" evidence="2">
    <location>
        <begin position="1"/>
        <end position="22"/>
    </location>
</feature>
<dbReference type="EMBL" id="JBFTEG010000001">
    <property type="protein sequence ID" value="MEX6500462.1"/>
    <property type="molecule type" value="Genomic_DNA"/>
</dbReference>
<feature type="region of interest" description="Disordered" evidence="1">
    <location>
        <begin position="30"/>
        <end position="54"/>
    </location>
</feature>
<proteinExistence type="predicted"/>
<dbReference type="InterPro" id="IPR043504">
    <property type="entry name" value="Peptidase_S1_PA_chymotrypsin"/>
</dbReference>
<feature type="chain" id="PRO_5046789947" description="Trypsin-like peptidase domain-containing protein" evidence="2">
    <location>
        <begin position="23"/>
        <end position="371"/>
    </location>
</feature>
<keyword evidence="4" id="KW-1185">Reference proteome</keyword>
<evidence type="ECO:0000313" key="4">
    <source>
        <dbReference type="Proteomes" id="UP001560296"/>
    </source>
</evidence>
<dbReference type="InterPro" id="IPR009003">
    <property type="entry name" value="Peptidase_S1_PA"/>
</dbReference>
<dbReference type="Proteomes" id="UP001560296">
    <property type="component" value="Unassembled WGS sequence"/>
</dbReference>
<evidence type="ECO:0008006" key="5">
    <source>
        <dbReference type="Google" id="ProtNLM"/>
    </source>
</evidence>
<organism evidence="3 4">
    <name type="scientific">Pseudomonas zhanjiangensis</name>
    <dbReference type="NCBI Taxonomy" id="3239015"/>
    <lineage>
        <taxon>Bacteria</taxon>
        <taxon>Pseudomonadati</taxon>
        <taxon>Pseudomonadota</taxon>
        <taxon>Gammaproteobacteria</taxon>
        <taxon>Pseudomonadales</taxon>
        <taxon>Pseudomonadaceae</taxon>
        <taxon>Pseudomonas</taxon>
    </lineage>
</organism>
<gene>
    <name evidence="3" type="ORF">AB5S05_00185</name>
</gene>
<sequence>MRPVLRSLSACLLLFIVLLPMAAVEAKGPPGGVGGKPGGEAKVDHTDAQSSPIQLGTSGGNAGDLANGYCCGGTLGSLIVIGGQSFILSNAHVFAGDWVAGGNGIQSQPGDVIIQPGLIDNACNAAGAAQNVASLYAWSNLLSSTDNVDAAIASVAPGMVAADGSILEIGPLSTSTLAAELDMAVKKSGRTSGLTQGTVAVLDATVTVGYSDECAGASFDKTFTNQIVVTPGKFLSAGDSGSLMVEDVADLPRAVGLLFAGSRRVAVANPIDEVLTYFGAQMVGGGLAAAEGIAVESGRGALRAVQQRASAALLRVPGAQGHGIGLSERRPGELAIKLLVERIDRSAIEAAPREIDGVAVELMEVGRIRAY</sequence>
<reference evidence="3 4" key="1">
    <citation type="submission" date="2024-07" db="EMBL/GenBank/DDBJ databases">
        <authorList>
            <person name="Li M."/>
        </authorList>
    </citation>
    <scope>NUCLEOTIDE SEQUENCE [LARGE SCALE GENOMIC DNA]</scope>
    <source>
        <strain evidence="3 4">25A3E</strain>
    </source>
</reference>
<name>A0ABV3YMB9_9PSED</name>
<evidence type="ECO:0000256" key="1">
    <source>
        <dbReference type="SAM" id="MobiDB-lite"/>
    </source>
</evidence>
<evidence type="ECO:0000313" key="3">
    <source>
        <dbReference type="EMBL" id="MEX6500462.1"/>
    </source>
</evidence>